<dbReference type="AlphaFoldDB" id="A0A915CWU3"/>
<dbReference type="WBParaSite" id="jg13500">
    <property type="protein sequence ID" value="jg13500"/>
    <property type="gene ID" value="jg13500"/>
</dbReference>
<evidence type="ECO:0000313" key="2">
    <source>
        <dbReference type="WBParaSite" id="jg13500"/>
    </source>
</evidence>
<accession>A0A915CWU3</accession>
<evidence type="ECO:0000313" key="1">
    <source>
        <dbReference type="Proteomes" id="UP000887574"/>
    </source>
</evidence>
<proteinExistence type="predicted"/>
<sequence length="108" mass="12358">MDKLLNSVDLLTLDLEALARRAEDHHGTRVLTLEEGAGIEGWRVDWNEDTLEASTLVGLEVELDEVWDTRLNNETLDESFLERTKRWYGCSQRRNSAGEITGRKRLTG</sequence>
<name>A0A915CWU3_9BILA</name>
<organism evidence="1 2">
    <name type="scientific">Ditylenchus dipsaci</name>
    <dbReference type="NCBI Taxonomy" id="166011"/>
    <lineage>
        <taxon>Eukaryota</taxon>
        <taxon>Metazoa</taxon>
        <taxon>Ecdysozoa</taxon>
        <taxon>Nematoda</taxon>
        <taxon>Chromadorea</taxon>
        <taxon>Rhabditida</taxon>
        <taxon>Tylenchina</taxon>
        <taxon>Tylenchomorpha</taxon>
        <taxon>Sphaerularioidea</taxon>
        <taxon>Anguinidae</taxon>
        <taxon>Anguininae</taxon>
        <taxon>Ditylenchus</taxon>
    </lineage>
</organism>
<keyword evidence="1" id="KW-1185">Reference proteome</keyword>
<reference evidence="2" key="1">
    <citation type="submission" date="2022-11" db="UniProtKB">
        <authorList>
            <consortium name="WormBaseParasite"/>
        </authorList>
    </citation>
    <scope>IDENTIFICATION</scope>
</reference>
<dbReference type="Proteomes" id="UP000887574">
    <property type="component" value="Unplaced"/>
</dbReference>
<protein>
    <submittedName>
        <fullName evidence="2">Uncharacterized protein</fullName>
    </submittedName>
</protein>